<dbReference type="GO" id="GO:0016020">
    <property type="term" value="C:membrane"/>
    <property type="evidence" value="ECO:0007669"/>
    <property type="project" value="TreeGrafter"/>
</dbReference>
<sequence>MRIIALLKEFSKSTRLYRITKTATIAQFHSKQSLKLPEICWLRASVWIYPSAVLTLGSIAFHTYASGQEEEDDSWRPPFRKDLPTFRAEEVKLHNEKDRKLWVTFRGGVYDITEFVDVHPGGKIIMQAVGGPLNHTGNGTISQTEDVYSMLERCALQFASMTSRRIHDCDPVA</sequence>
<keyword evidence="3 5" id="KW-0408">Iron</keyword>
<dbReference type="InterPro" id="IPR050668">
    <property type="entry name" value="Cytochrome_b5"/>
</dbReference>
<dbReference type="InterPro" id="IPR018506">
    <property type="entry name" value="Cyt_B5_heme-BS"/>
</dbReference>
<protein>
    <submittedName>
        <fullName evidence="7">Cytochrome b5-like Heme/Steroid binding domain protein</fullName>
    </submittedName>
</protein>
<comment type="similarity">
    <text evidence="4 5">Belongs to the cytochrome b5 family.</text>
</comment>
<name>A0A1Y3EG42_9BILA</name>
<dbReference type="PROSITE" id="PS00191">
    <property type="entry name" value="CYTOCHROME_B5_1"/>
    <property type="match status" value="1"/>
</dbReference>
<proteinExistence type="inferred from homology"/>
<evidence type="ECO:0000256" key="3">
    <source>
        <dbReference type="ARBA" id="ARBA00023004"/>
    </source>
</evidence>
<dbReference type="GO" id="GO:0046872">
    <property type="term" value="F:metal ion binding"/>
    <property type="evidence" value="ECO:0007669"/>
    <property type="project" value="UniProtKB-UniRule"/>
</dbReference>
<dbReference type="Gene3D" id="3.10.120.10">
    <property type="entry name" value="Cytochrome b5-like heme/steroid binding domain"/>
    <property type="match status" value="1"/>
</dbReference>
<dbReference type="SUPFAM" id="SSF55856">
    <property type="entry name" value="Cytochrome b5-like heme/steroid binding domain"/>
    <property type="match status" value="1"/>
</dbReference>
<organism evidence="7 8">
    <name type="scientific">Trichinella nativa</name>
    <dbReference type="NCBI Taxonomy" id="6335"/>
    <lineage>
        <taxon>Eukaryota</taxon>
        <taxon>Metazoa</taxon>
        <taxon>Ecdysozoa</taxon>
        <taxon>Nematoda</taxon>
        <taxon>Enoplea</taxon>
        <taxon>Dorylaimia</taxon>
        <taxon>Trichinellida</taxon>
        <taxon>Trichinellidae</taxon>
        <taxon>Trichinella</taxon>
    </lineage>
</organism>
<comment type="caution">
    <text evidence="7">The sequence shown here is derived from an EMBL/GenBank/DDBJ whole genome shotgun (WGS) entry which is preliminary data.</text>
</comment>
<dbReference type="SMART" id="SM01117">
    <property type="entry name" value="Cyt-b5"/>
    <property type="match status" value="1"/>
</dbReference>
<gene>
    <name evidence="7" type="ORF">D917_10237</name>
</gene>
<evidence type="ECO:0000256" key="2">
    <source>
        <dbReference type="ARBA" id="ARBA00022723"/>
    </source>
</evidence>
<feature type="non-terminal residue" evidence="7">
    <location>
        <position position="173"/>
    </location>
</feature>
<evidence type="ECO:0000313" key="7">
    <source>
        <dbReference type="EMBL" id="OUC42787.1"/>
    </source>
</evidence>
<dbReference type="PANTHER" id="PTHR19359">
    <property type="entry name" value="CYTOCHROME B5"/>
    <property type="match status" value="1"/>
</dbReference>
<evidence type="ECO:0000256" key="1">
    <source>
        <dbReference type="ARBA" id="ARBA00022617"/>
    </source>
</evidence>
<keyword evidence="2 5" id="KW-0479">Metal-binding</keyword>
<evidence type="ECO:0000256" key="5">
    <source>
        <dbReference type="RuleBase" id="RU362121"/>
    </source>
</evidence>
<dbReference type="FunFam" id="3.10.120.10:FF:000007">
    <property type="entry name" value="Sulfite oxidase, mitochondrial"/>
    <property type="match status" value="1"/>
</dbReference>
<dbReference type="Pfam" id="PF00173">
    <property type="entry name" value="Cyt-b5"/>
    <property type="match status" value="1"/>
</dbReference>
<dbReference type="AlphaFoldDB" id="A0A1Y3EG42"/>
<dbReference type="PROSITE" id="PS50255">
    <property type="entry name" value="CYTOCHROME_B5_2"/>
    <property type="match status" value="1"/>
</dbReference>
<evidence type="ECO:0000256" key="4">
    <source>
        <dbReference type="ARBA" id="ARBA00038168"/>
    </source>
</evidence>
<dbReference type="GO" id="GO:0020037">
    <property type="term" value="F:heme binding"/>
    <property type="evidence" value="ECO:0007669"/>
    <property type="project" value="UniProtKB-UniRule"/>
</dbReference>
<dbReference type="InterPro" id="IPR036400">
    <property type="entry name" value="Cyt_B5-like_heme/steroid_sf"/>
</dbReference>
<reference evidence="7 8" key="1">
    <citation type="submission" date="2015-04" db="EMBL/GenBank/DDBJ databases">
        <title>Draft genome of the roundworm Trichinella nativa.</title>
        <authorList>
            <person name="Mitreva M."/>
        </authorList>
    </citation>
    <scope>NUCLEOTIDE SEQUENCE [LARGE SCALE GENOMIC DNA]</scope>
    <source>
        <strain evidence="7 8">ISS45</strain>
    </source>
</reference>
<dbReference type="InterPro" id="IPR001199">
    <property type="entry name" value="Cyt_B5-like_heme/steroid-bd"/>
</dbReference>
<dbReference type="EMBL" id="LVZM01016630">
    <property type="protein sequence ID" value="OUC42787.1"/>
    <property type="molecule type" value="Genomic_DNA"/>
</dbReference>
<evidence type="ECO:0000259" key="6">
    <source>
        <dbReference type="PROSITE" id="PS50255"/>
    </source>
</evidence>
<evidence type="ECO:0000313" key="8">
    <source>
        <dbReference type="Proteomes" id="UP000243006"/>
    </source>
</evidence>
<keyword evidence="1 5" id="KW-0349">Heme</keyword>
<accession>A0A1Y3EG42</accession>
<dbReference type="Proteomes" id="UP000243006">
    <property type="component" value="Unassembled WGS sequence"/>
</dbReference>
<feature type="domain" description="Cytochrome b5 heme-binding" evidence="6">
    <location>
        <begin position="83"/>
        <end position="162"/>
    </location>
</feature>